<evidence type="ECO:0000256" key="17">
    <source>
        <dbReference type="ARBA" id="ARBA00031012"/>
    </source>
</evidence>
<dbReference type="RefSeq" id="YP_009129259.1">
    <property type="nucleotide sequence ID" value="NC_026732.1"/>
</dbReference>
<evidence type="ECO:0000256" key="3">
    <source>
        <dbReference type="ARBA" id="ARBA00022484"/>
    </source>
</evidence>
<dbReference type="KEGG" id="vg:23797305"/>
<evidence type="ECO:0000256" key="20">
    <source>
        <dbReference type="ARBA" id="ARBA00048548"/>
    </source>
</evidence>
<dbReference type="GO" id="GO:0005524">
    <property type="term" value="F:ATP binding"/>
    <property type="evidence" value="ECO:0007669"/>
    <property type="project" value="UniProtKB-KW"/>
</dbReference>
<keyword evidence="5" id="KW-0808">Transferase</keyword>
<dbReference type="EMBL" id="KC601997">
    <property type="protein sequence ID" value="AJT39503.1"/>
    <property type="molecule type" value="Genomic_RNA"/>
</dbReference>
<reference evidence="23" key="1">
    <citation type="journal article" date="2016" name="J. Virol.">
        <title>Identification of Diverse Mycoviruses through Metatranscriptomics Characterization of the Viromes of Five Major Fungal Plant Pathogens.</title>
        <authorList>
            <person name="Marzano S.-Y.L."/>
            <person name="Nelson B.D."/>
            <person name="Ajayi-Oyetunde O."/>
            <person name="Bradley C.A."/>
            <person name="Hughes T.J."/>
            <person name="Hartman G.L."/>
            <person name="Eastburn D.M."/>
            <person name="Domier L.L."/>
        </authorList>
    </citation>
    <scope>NUCLEOTIDE SEQUENCE [LARGE SCALE GENOMIC DNA]</scope>
</reference>
<evidence type="ECO:0000256" key="15">
    <source>
        <dbReference type="ARBA" id="ARBA00024499"/>
    </source>
</evidence>
<evidence type="ECO:0000256" key="4">
    <source>
        <dbReference type="ARBA" id="ARBA00022664"/>
    </source>
</evidence>
<dbReference type="GO" id="GO:0003968">
    <property type="term" value="F:RNA-directed RNA polymerase activity"/>
    <property type="evidence" value="ECO:0007669"/>
    <property type="project" value="UniProtKB-KW"/>
</dbReference>
<evidence type="ECO:0000256" key="2">
    <source>
        <dbReference type="ARBA" id="ARBA00012494"/>
    </source>
</evidence>
<keyword evidence="4" id="KW-0507">mRNA processing</keyword>
<keyword evidence="8" id="KW-0547">Nucleotide-binding</keyword>
<keyword evidence="10" id="KW-0946">Virion</keyword>
<dbReference type="Pfam" id="PF14318">
    <property type="entry name" value="Mononeg_mRNAcap"/>
    <property type="match status" value="1"/>
</dbReference>
<evidence type="ECO:0000256" key="9">
    <source>
        <dbReference type="ARBA" id="ARBA00022840"/>
    </source>
</evidence>
<keyword evidence="11" id="KW-0693">Viral RNA replication</keyword>
<evidence type="ECO:0000256" key="12">
    <source>
        <dbReference type="ARBA" id="ARBA00023042"/>
    </source>
</evidence>
<dbReference type="EC" id="2.7.7.48" evidence="2"/>
<comment type="catalytic activity">
    <reaction evidence="15">
        <text>a 5'-end (5'-triphosphoguanosine)-(2'-O-methyladenylyl)-adenylyl-cytidylyl-adenosine in mRNA + S-adenosyl-L-methionine = a 5'-end (N(7)-methyl 5'-triphosphoguanosine)-(2'-O-methyladenylyl)-adenylyl-cytidylyl-adenosine in mRNA + S-adenosyl-L-homocysteine</text>
        <dbReference type="Rhea" id="RHEA:65440"/>
        <dbReference type="Rhea" id="RHEA-COMP:16798"/>
        <dbReference type="Rhea" id="RHEA-COMP:16801"/>
        <dbReference type="ChEBI" id="CHEBI:57856"/>
        <dbReference type="ChEBI" id="CHEBI:59789"/>
        <dbReference type="ChEBI" id="CHEBI:156482"/>
        <dbReference type="ChEBI" id="CHEBI:156483"/>
    </reaction>
</comment>
<comment type="catalytic activity">
    <reaction evidence="14">
        <text>a 5'-end triphospho-adenylyl-adenylyl-cytidylyl-adenosine in mRNA + GDP + H(+) = a 5'-end (5'-triphosphoguanosine)-adenylyl-adenylyl-cytidylyl-adenosine in mRNA + diphosphate</text>
        <dbReference type="Rhea" id="RHEA:65436"/>
        <dbReference type="Rhea" id="RHEA-COMP:16797"/>
        <dbReference type="Rhea" id="RHEA-COMP:16799"/>
        <dbReference type="ChEBI" id="CHEBI:15378"/>
        <dbReference type="ChEBI" id="CHEBI:33019"/>
        <dbReference type="ChEBI" id="CHEBI:58189"/>
        <dbReference type="ChEBI" id="CHEBI:156484"/>
        <dbReference type="ChEBI" id="CHEBI:156503"/>
        <dbReference type="EC" id="2.7.7.88"/>
    </reaction>
</comment>
<comment type="catalytic activity">
    <reaction evidence="18">
        <text>a 5'-end (5'-triphosphoguanosine)-adenylyl-adenylyl-cytidylyl-adenosine in mRNA + S-adenosyl-L-methionine = a 5'-end (5'-triphosphoguanosine)-(2'-O-methyladenylyl)-adenylyl-cytidylyl-adenosine in mRNA + S-adenosyl-L-homocysteine + H(+)</text>
        <dbReference type="Rhea" id="RHEA:65380"/>
        <dbReference type="Rhea" id="RHEA-COMP:16797"/>
        <dbReference type="Rhea" id="RHEA-COMP:16801"/>
        <dbReference type="ChEBI" id="CHEBI:15378"/>
        <dbReference type="ChEBI" id="CHEBI:57856"/>
        <dbReference type="ChEBI" id="CHEBI:59789"/>
        <dbReference type="ChEBI" id="CHEBI:156482"/>
        <dbReference type="ChEBI" id="CHEBI:156484"/>
    </reaction>
</comment>
<keyword evidence="3" id="KW-0696">RNA-directed RNA polymerase</keyword>
<evidence type="ECO:0000256" key="18">
    <source>
        <dbReference type="ARBA" id="ARBA00047332"/>
    </source>
</evidence>
<evidence type="ECO:0000256" key="10">
    <source>
        <dbReference type="ARBA" id="ARBA00022844"/>
    </source>
</evidence>
<dbReference type="GO" id="GO:0044423">
    <property type="term" value="C:virion component"/>
    <property type="evidence" value="ECO:0007669"/>
    <property type="project" value="UniProtKB-KW"/>
</dbReference>
<accession>A0A0D4BTA2</accession>
<dbReference type="Pfam" id="PF00946">
    <property type="entry name" value="Mononeg_RNA_pol"/>
    <property type="match status" value="1"/>
</dbReference>
<sequence>MNFSEAFEFDSVRERRSAAPAEKHLRSPILSSLMDRLRLLYDEILHYKEQNRFAKSKFPYIKSDVPLIIKNICKHNVLHSYSGLERVATPWLLDLIGTSTAPQIVTPDQYPDLFTRTLIARESLKTSLAESSELYRSELCAFKKWGTLPEVQTFIENEEKFIPEAKEDTYLHYESYRYWDFLVEKYRQRKQKKQFGKQGLTIKDSIFFFYDGFVMEQIGFSKMITDENGKPKKLAPIRRLYSFEQLQMIQDVCLARFNAFLALDANMHNSNQQLREFLRKLLLWQEAVLKMYGNKGYELVKGPESVTKSYLTSLTQGDVLPLSSFVRTCAKLQEKEKKLSKTNECPLTSQLIELIESTNDISIVTELFGCTKMSGHPFVYAEISSISVKKEACPTGNLDLLAIRDYHAHFKRLVLDRYLKKNQVWPAFTDKDGPKKNTKLYNLWKSGITKINDASYPLSDLYDVEFPKFMEFDYSPDYLDMIDDKAICPGADKSSGFWFKQSGESYRRLLESLIKRADVDTFQIVERMRKGKFHIDERIVELTQKEREFKTSARCFCKLTFEVRLFFVLTETNLKRFMGGDSGDNGYLPQQTMTMTNTKLKKRLYDLTAVNNRTNTCLVEVDFSRWNLRWRACSVNPISRSLEKIFGLPGVFSQAHSFFTQSTIVMTDKNTLPPGVTPNSHASTWPESNLVWRNHLGGFEGIQQTLWTICTLAMMYYAIQDEQCSFQMAGQGDNQVFFLSFNTKKQSLSLALQSFLYSVERRCERLNHEVKPEECIDSRTVLTYGKEIYIRGVHTMYSLKFSSRAFSRLDYTIPSLSKEISGVVANSVAVAGTLHNSFRAVWWKHIQVILLLRRRLASPLYSLEHKGILRLLRSATSRKVLLIPGSLGGLPMMPWTRYFSKGESDDLSFDVAATYYLSQTEPIVRNYMWLLRTQEFVPHKIDATNLINDPHSIPIEKPNDASHLISNAVSKALPGIVNNKDIKQLISNDLRQQGENYKSLLTKMKPLHPQIAADLFELTPAGLYNKTIKRFSMTRTLEKIIPGINFIDKISQANSTILSVLLDRWVLAAKKSGGRHPPPFDMATELRTHWNLGLDNTSIGVYTPFDFEIGYFKPGIPLISATTENRKDILTTCGRAPPNFGTSTKQKLSDHGYRIVSTNSTMKDLKNAVLTYSELQGDLSLKPLFQSIISSRSPWTLEKLIPIFPESIGGTAVHRHKSTSHVFSVLGSSSVPTHIIFSSDQAGILSGGDADYPVVFQTLYMTLTNLYQILSTGNTILPPNICYYIPSQLREINTSVSKIPSEQAIEIKWPDLTSNKLAWVGEIFASEIPEIPLPSVIPHISSPPSDLDLIYSYIESCVSSSADQKKPYDGILGTADIFDFKEISRVDPNIVEHAICWNIITDAYYAIFVSNSPDKSLPLFKKILKTKATYYSGEWVRIRLHPMFSTTHYNQHRRINLQPTQSGYKRPVDYMATQLLRMAHTLLSTRGMSSIPRLILFSNWKESSARLGRRRLILAHAIATYPIQSLTNLRKSVLSIEPPMELLKQDPATYISVVTRKISRKISNLEYTLPDMPCLFLHRTDKEAMRMLRDREKYRDKKNTITHPLKFSNHGICKVEYTEHYGSLEPNDIVLKQDRSIMDRLRILHRRTVGIYSPLYSDWNAIFEILFDRGLSKQRKFHVIGVGRGATSRALVDRHVGVIGYDLISSFPSISHRSASYKPPELIMSANTENFSWSNHTYSDDGDVLKGELDCFKELRPMLVIDLDISFQRLKTLLLRLPIDSEVIIRYVGHEDEIRCLISMIHPTLIISLCISDNKVSDIVLYATQLGSIGTGNYQSVEFRTKNEINYSYGSTELVSQFWNVEPNVSRHFQLDVTDTVLSLRTKLSALYEARRTEVSEIYTHLWDIMHTNLTNTNMTGKDLRCRAVCDNIFKYDN</sequence>
<evidence type="ECO:0000256" key="16">
    <source>
        <dbReference type="ARBA" id="ARBA00030436"/>
    </source>
</evidence>
<evidence type="ECO:0000256" key="13">
    <source>
        <dbReference type="ARBA" id="ARBA00023268"/>
    </source>
</evidence>
<feature type="domain" description="RdRp catalytic" evidence="21">
    <location>
        <begin position="615"/>
        <end position="792"/>
    </location>
</feature>
<keyword evidence="9" id="KW-0067">ATP-binding</keyword>
<dbReference type="GO" id="GO:0004482">
    <property type="term" value="F:mRNA 5'-cap (guanine-N7-)-methyltransferase activity"/>
    <property type="evidence" value="ECO:0007669"/>
    <property type="project" value="InterPro"/>
</dbReference>
<protein>
    <recommendedName>
        <fullName evidence="2">RNA-directed RNA polymerase</fullName>
        <ecNumber evidence="2">2.7.7.48</ecNumber>
    </recommendedName>
    <alternativeName>
        <fullName evidence="17">Replicase</fullName>
    </alternativeName>
    <alternativeName>
        <fullName evidence="16">Transcriptase</fullName>
    </alternativeName>
</protein>
<evidence type="ECO:0000256" key="8">
    <source>
        <dbReference type="ARBA" id="ARBA00022741"/>
    </source>
</evidence>
<keyword evidence="12" id="KW-0506">mRNA capping</keyword>
<proteinExistence type="predicted"/>
<keyword evidence="7" id="KW-0548">Nucleotidyltransferase</keyword>
<evidence type="ECO:0000256" key="7">
    <source>
        <dbReference type="ARBA" id="ARBA00022695"/>
    </source>
</evidence>
<comment type="subcellular location">
    <subcellularLocation>
        <location evidence="1">Virion</location>
    </subcellularLocation>
</comment>
<comment type="catalytic activity">
    <reaction evidence="20">
        <text>GTP + H2O = GDP + phosphate + H(+)</text>
        <dbReference type="Rhea" id="RHEA:19669"/>
        <dbReference type="ChEBI" id="CHEBI:15377"/>
        <dbReference type="ChEBI" id="CHEBI:15378"/>
        <dbReference type="ChEBI" id="CHEBI:37565"/>
        <dbReference type="ChEBI" id="CHEBI:43474"/>
        <dbReference type="ChEBI" id="CHEBI:58189"/>
    </reaction>
</comment>
<evidence type="ECO:0000256" key="5">
    <source>
        <dbReference type="ARBA" id="ARBA00022679"/>
    </source>
</evidence>
<dbReference type="Proteomes" id="UP000207721">
    <property type="component" value="Segment"/>
</dbReference>
<evidence type="ECO:0000313" key="22">
    <source>
        <dbReference type="EMBL" id="AJT39503.1"/>
    </source>
</evidence>
<evidence type="ECO:0000256" key="6">
    <source>
        <dbReference type="ARBA" id="ARBA00022691"/>
    </source>
</evidence>
<dbReference type="InterPro" id="IPR014023">
    <property type="entry name" value="Mononeg_RNA_pol_cat"/>
</dbReference>
<dbReference type="PROSITE" id="PS50526">
    <property type="entry name" value="RDRP_SSRNA_NEG_NONSEG"/>
    <property type="match status" value="1"/>
</dbReference>
<keyword evidence="13" id="KW-0511">Multifunctional enzyme</keyword>
<evidence type="ECO:0000256" key="19">
    <source>
        <dbReference type="ARBA" id="ARBA00047370"/>
    </source>
</evidence>
<organism evidence="22 23">
    <name type="scientific">Sclerotinia sclerotiorum negative-stranded RNA virus 3</name>
    <dbReference type="NCBI Taxonomy" id="1435457"/>
    <lineage>
        <taxon>Viruses</taxon>
        <taxon>Riboviria</taxon>
        <taxon>Orthornavirae</taxon>
        <taxon>Negarnaviricota</taxon>
        <taxon>Haploviricotina</taxon>
        <taxon>Monjiviricetes</taxon>
        <taxon>Mononegavirales</taxon>
        <taxon>Mymonaviridae</taxon>
        <taxon>Sclerotimonavirus</taxon>
        <taxon>Sclerotimonavirus sclerotiniae</taxon>
    </lineage>
</organism>
<name>A0A0D4BTA2_9MONO</name>
<evidence type="ECO:0000313" key="23">
    <source>
        <dbReference type="Proteomes" id="UP000207721"/>
    </source>
</evidence>
<evidence type="ECO:0000256" key="1">
    <source>
        <dbReference type="ARBA" id="ARBA00004328"/>
    </source>
</evidence>
<evidence type="ECO:0000259" key="21">
    <source>
        <dbReference type="PROSITE" id="PS50526"/>
    </source>
</evidence>
<keyword evidence="6" id="KW-0949">S-adenosyl-L-methionine</keyword>
<comment type="catalytic activity">
    <reaction evidence="19">
        <text>a 5'-end (5'-triphosphoguanosine)-adenylyl-adenylyl-cytidylyl-adenosine in mRNA + 2 S-adenosyl-L-methionine = a 5'-end (N(7)-methyl 5'-triphosphoguanosine)-(2'-O-methyladenylyl)-adenylyl-cytidylyl-adenosine in mRNA + 2 S-adenosyl-L-homocysteine + H(+)</text>
        <dbReference type="Rhea" id="RHEA:65376"/>
        <dbReference type="Rhea" id="RHEA-COMP:16797"/>
        <dbReference type="Rhea" id="RHEA-COMP:16798"/>
        <dbReference type="ChEBI" id="CHEBI:15378"/>
        <dbReference type="ChEBI" id="CHEBI:57856"/>
        <dbReference type="ChEBI" id="CHEBI:59789"/>
        <dbReference type="ChEBI" id="CHEBI:156483"/>
        <dbReference type="ChEBI" id="CHEBI:156484"/>
        <dbReference type="EC" id="2.1.1.375"/>
    </reaction>
</comment>
<evidence type="ECO:0000256" key="11">
    <source>
        <dbReference type="ARBA" id="ARBA00022953"/>
    </source>
</evidence>
<dbReference type="InterPro" id="IPR026890">
    <property type="entry name" value="Mononeg_mRNAcap"/>
</dbReference>
<dbReference type="GeneID" id="23797305"/>
<evidence type="ECO:0000256" key="14">
    <source>
        <dbReference type="ARBA" id="ARBA00024494"/>
    </source>
</evidence>